<evidence type="ECO:0000313" key="4">
    <source>
        <dbReference type="EMBL" id="PWD98064.1"/>
    </source>
</evidence>
<organism evidence="4 5">
    <name type="scientific">Marinilabilia rubra</name>
    <dbReference type="NCBI Taxonomy" id="2162893"/>
    <lineage>
        <taxon>Bacteria</taxon>
        <taxon>Pseudomonadati</taxon>
        <taxon>Bacteroidota</taxon>
        <taxon>Bacteroidia</taxon>
        <taxon>Marinilabiliales</taxon>
        <taxon>Marinilabiliaceae</taxon>
        <taxon>Marinilabilia</taxon>
    </lineage>
</organism>
<reference evidence="4 5" key="1">
    <citation type="submission" date="2018-05" db="EMBL/GenBank/DDBJ databases">
        <title>Marinilabilia rubrum sp. nov., isolated from saltern sediment.</title>
        <authorList>
            <person name="Zhang R."/>
        </authorList>
    </citation>
    <scope>NUCLEOTIDE SEQUENCE [LARGE SCALE GENOMIC DNA]</scope>
    <source>
        <strain evidence="4 5">WTE16</strain>
    </source>
</reference>
<dbReference type="EMBL" id="QEWP01000020">
    <property type="protein sequence ID" value="PWD98064.1"/>
    <property type="molecule type" value="Genomic_DNA"/>
</dbReference>
<keyword evidence="1 4" id="KW-0378">Hydrolase</keyword>
<dbReference type="Pfam" id="PF13364">
    <property type="entry name" value="BetaGal_ABD2"/>
    <property type="match status" value="1"/>
</dbReference>
<dbReference type="Proteomes" id="UP000244956">
    <property type="component" value="Unassembled WGS sequence"/>
</dbReference>
<keyword evidence="5" id="KW-1185">Reference proteome</keyword>
<sequence>MLHFRVVGQQPDEHYLEVVDLEGEWKLMIGDDKTWAAPGFNDSRWERVEVPATWESQGFYGYDGFAWYRKQFRIGSSFRDASLMLFLGYVDDVDAAYLNGVEIGHKGSFPPNYWTAYNSERRYKIPNEYLNFGGVNTLAVRIYDAQLDGGIIGGEIGVYQRNRDLPFDIDLDGYWKFAKGDDMDRKNPGYNDSDWDEISVPGIWEDQVAGNYDGFGWYRKQFNVPASMAGKRYVLMMGKIDDVDEVYINGKMVGKTGEIHDNPFRIRFNGEYAQQRYYYLEESDLIPGAVNTISVRVYDGGGEGGIYEGPVGLVELRRFVTYWRKH</sequence>
<dbReference type="InterPro" id="IPR025300">
    <property type="entry name" value="BetaGal_jelly_roll_dom"/>
</dbReference>
<evidence type="ECO:0000313" key="5">
    <source>
        <dbReference type="Proteomes" id="UP000244956"/>
    </source>
</evidence>
<feature type="domain" description="Beta-galactosidase jelly roll" evidence="3">
    <location>
        <begin position="31"/>
        <end position="143"/>
    </location>
</feature>
<dbReference type="SUPFAM" id="SSF49785">
    <property type="entry name" value="Galactose-binding domain-like"/>
    <property type="match status" value="2"/>
</dbReference>
<dbReference type="Gene3D" id="2.60.120.260">
    <property type="entry name" value="Galactose-binding domain-like"/>
    <property type="match status" value="2"/>
</dbReference>
<dbReference type="GO" id="GO:0005975">
    <property type="term" value="P:carbohydrate metabolic process"/>
    <property type="evidence" value="ECO:0007669"/>
    <property type="project" value="InterPro"/>
</dbReference>
<dbReference type="InterPro" id="IPR008979">
    <property type="entry name" value="Galactose-bd-like_sf"/>
</dbReference>
<dbReference type="AlphaFoldDB" id="A0A2U2B4V1"/>
<comment type="caution">
    <text evidence="4">The sequence shown here is derived from an EMBL/GenBank/DDBJ whole genome shotgun (WGS) entry which is preliminary data.</text>
</comment>
<gene>
    <name evidence="4" type="ORF">DDZ16_17780</name>
</gene>
<dbReference type="PANTHER" id="PTHR42732">
    <property type="entry name" value="BETA-GALACTOSIDASE"/>
    <property type="match status" value="1"/>
</dbReference>
<name>A0A2U2B4V1_9BACT</name>
<evidence type="ECO:0000256" key="1">
    <source>
        <dbReference type="ARBA" id="ARBA00022801"/>
    </source>
</evidence>
<dbReference type="PANTHER" id="PTHR42732:SF1">
    <property type="entry name" value="BETA-MANNOSIDASE"/>
    <property type="match status" value="1"/>
</dbReference>
<evidence type="ECO:0000259" key="3">
    <source>
        <dbReference type="Pfam" id="PF13364"/>
    </source>
</evidence>
<evidence type="ECO:0000256" key="2">
    <source>
        <dbReference type="ARBA" id="ARBA00023295"/>
    </source>
</evidence>
<dbReference type="GO" id="GO:0004553">
    <property type="term" value="F:hydrolase activity, hydrolyzing O-glycosyl compounds"/>
    <property type="evidence" value="ECO:0007669"/>
    <property type="project" value="InterPro"/>
</dbReference>
<dbReference type="OrthoDB" id="3668964at2"/>
<keyword evidence="2" id="KW-0326">Glycosidase</keyword>
<accession>A0A2U2B4V1</accession>
<dbReference type="InterPro" id="IPR051913">
    <property type="entry name" value="GH2_Domain-Containing"/>
</dbReference>
<protein>
    <submittedName>
        <fullName evidence="4">Glycoside hydrolase</fullName>
    </submittedName>
</protein>
<proteinExistence type="predicted"/>